<organism evidence="12 13">
    <name type="scientific">Stylosanthes scabra</name>
    <dbReference type="NCBI Taxonomy" id="79078"/>
    <lineage>
        <taxon>Eukaryota</taxon>
        <taxon>Viridiplantae</taxon>
        <taxon>Streptophyta</taxon>
        <taxon>Embryophyta</taxon>
        <taxon>Tracheophyta</taxon>
        <taxon>Spermatophyta</taxon>
        <taxon>Magnoliopsida</taxon>
        <taxon>eudicotyledons</taxon>
        <taxon>Gunneridae</taxon>
        <taxon>Pentapetalae</taxon>
        <taxon>rosids</taxon>
        <taxon>fabids</taxon>
        <taxon>Fabales</taxon>
        <taxon>Fabaceae</taxon>
        <taxon>Papilionoideae</taxon>
        <taxon>50 kb inversion clade</taxon>
        <taxon>dalbergioids sensu lato</taxon>
        <taxon>Dalbergieae</taxon>
        <taxon>Pterocarpus clade</taxon>
        <taxon>Stylosanthes</taxon>
    </lineage>
</organism>
<evidence type="ECO:0000256" key="1">
    <source>
        <dbReference type="ARBA" id="ARBA00004115"/>
    </source>
</evidence>
<feature type="coiled-coil region" evidence="10">
    <location>
        <begin position="330"/>
        <end position="364"/>
    </location>
</feature>
<keyword evidence="13" id="KW-1185">Reference proteome</keyword>
<keyword evidence="8" id="KW-0325">Glycoprotein</keyword>
<dbReference type="PANTHER" id="PTHR13460">
    <property type="match status" value="1"/>
</dbReference>
<evidence type="ECO:0000256" key="10">
    <source>
        <dbReference type="SAM" id="Coils"/>
    </source>
</evidence>
<evidence type="ECO:0000256" key="4">
    <source>
        <dbReference type="ARBA" id="ARBA00022729"/>
    </source>
</evidence>
<dbReference type="Proteomes" id="UP001341840">
    <property type="component" value="Unassembled WGS sequence"/>
</dbReference>
<evidence type="ECO:0000256" key="5">
    <source>
        <dbReference type="ARBA" id="ARBA00022824"/>
    </source>
</evidence>
<comment type="subcellular location">
    <subcellularLocation>
        <location evidence="1">Endoplasmic reticulum membrane</location>
        <topology evidence="1">Single-pass type I membrane protein</topology>
    </subcellularLocation>
</comment>
<keyword evidence="6" id="KW-1133">Transmembrane helix</keyword>
<evidence type="ECO:0000256" key="8">
    <source>
        <dbReference type="ARBA" id="ARBA00023180"/>
    </source>
</evidence>
<gene>
    <name evidence="12" type="ORF">PIB30_070220</name>
</gene>
<evidence type="ECO:0000313" key="12">
    <source>
        <dbReference type="EMBL" id="MED6138000.1"/>
    </source>
</evidence>
<sequence length="377" mass="42119">MDQIQSDNFQQQSQTLTTEHKDSVMEDAQESLFDSVVCDPSSRLVPTGFTRPENSGEDCVMFVNAGEEATNEADGGLTFLGDTFFDGGNVMRTNEQIVEGGDYPFIYQSARLGNFCYRFDNLPPGDYVVDLHFVEIINTNGPKGMRVFSVYIQDEKVLSELDIFAAVGANKPLQFIDSRVSVKDDGVILIRFESMNGSPVISGICIRKPEKASASQVTNDYIKCNYCAAQIEIPVSQMKVMQTKSTEKYENKIKELTMQCELKGKECYEAWMSLTATNKQLEAVQMELDNVTFNSLTTELPCGRDSGMGVRSNDDSVNHGIGEGQLRGVNQTLEKQAEELRSISSRYEVDKKKWTEAISNLQEKIKASYGNLGRKYI</sequence>
<name>A0ABU6SNU3_9FABA</name>
<keyword evidence="4" id="KW-0732">Signal</keyword>
<feature type="domain" description="Malectin" evidence="11">
    <location>
        <begin position="60"/>
        <end position="200"/>
    </location>
</feature>
<dbReference type="EMBL" id="JASCZI010061201">
    <property type="protein sequence ID" value="MED6138000.1"/>
    <property type="molecule type" value="Genomic_DNA"/>
</dbReference>
<keyword evidence="5" id="KW-0256">Endoplasmic reticulum</keyword>
<evidence type="ECO:0000256" key="2">
    <source>
        <dbReference type="ARBA" id="ARBA00009141"/>
    </source>
</evidence>
<evidence type="ECO:0000256" key="9">
    <source>
        <dbReference type="ARBA" id="ARBA00023277"/>
    </source>
</evidence>
<evidence type="ECO:0000256" key="6">
    <source>
        <dbReference type="ARBA" id="ARBA00022989"/>
    </source>
</evidence>
<comment type="similarity">
    <text evidence="2">Belongs to the malectin family.</text>
</comment>
<keyword evidence="10" id="KW-0175">Coiled coil</keyword>
<comment type="caution">
    <text evidence="12">The sequence shown here is derived from an EMBL/GenBank/DDBJ whole genome shotgun (WGS) entry which is preliminary data.</text>
</comment>
<evidence type="ECO:0000256" key="3">
    <source>
        <dbReference type="ARBA" id="ARBA00022692"/>
    </source>
</evidence>
<dbReference type="InterPro" id="IPR021720">
    <property type="entry name" value="Malectin_dom"/>
</dbReference>
<keyword evidence="7" id="KW-0472">Membrane</keyword>
<dbReference type="Pfam" id="PF11721">
    <property type="entry name" value="Malectin"/>
    <property type="match status" value="1"/>
</dbReference>
<accession>A0ABU6SNU3</accession>
<protein>
    <recommendedName>
        <fullName evidence="11">Malectin domain-containing protein</fullName>
    </recommendedName>
</protein>
<evidence type="ECO:0000259" key="11">
    <source>
        <dbReference type="Pfam" id="PF11721"/>
    </source>
</evidence>
<proteinExistence type="inferred from homology"/>
<keyword evidence="9" id="KW-0119">Carbohydrate metabolism</keyword>
<dbReference type="Gene3D" id="2.60.120.430">
    <property type="entry name" value="Galactose-binding lectin"/>
    <property type="match status" value="1"/>
</dbReference>
<reference evidence="12 13" key="1">
    <citation type="journal article" date="2023" name="Plants (Basel)">
        <title>Bridging the Gap: Combining Genomics and Transcriptomics Approaches to Understand Stylosanthes scabra, an Orphan Legume from the Brazilian Caatinga.</title>
        <authorList>
            <person name="Ferreira-Neto J.R.C."/>
            <person name="da Silva M.D."/>
            <person name="Binneck E."/>
            <person name="de Melo N.F."/>
            <person name="da Silva R.H."/>
            <person name="de Melo A.L.T.M."/>
            <person name="Pandolfi V."/>
            <person name="Bustamante F.O."/>
            <person name="Brasileiro-Vidal A.C."/>
            <person name="Benko-Iseppon A.M."/>
        </authorList>
    </citation>
    <scope>NUCLEOTIDE SEQUENCE [LARGE SCALE GENOMIC DNA]</scope>
    <source>
        <tissue evidence="12">Leaves</tissue>
    </source>
</reference>
<evidence type="ECO:0000256" key="7">
    <source>
        <dbReference type="ARBA" id="ARBA00023136"/>
    </source>
</evidence>
<dbReference type="PANTHER" id="PTHR13460:SF0">
    <property type="entry name" value="MALECTIN"/>
    <property type="match status" value="1"/>
</dbReference>
<keyword evidence="3" id="KW-0812">Transmembrane</keyword>
<evidence type="ECO:0000313" key="13">
    <source>
        <dbReference type="Proteomes" id="UP001341840"/>
    </source>
</evidence>
<dbReference type="InterPro" id="IPR039155">
    <property type="entry name" value="MLEC"/>
</dbReference>